<comment type="caution">
    <text evidence="2">The sequence shown here is derived from an EMBL/GenBank/DDBJ whole genome shotgun (WGS) entry which is preliminary data.</text>
</comment>
<reference evidence="3" key="1">
    <citation type="journal article" date="2019" name="Int. J. Syst. Evol. Microbiol.">
        <title>The Global Catalogue of Microorganisms (GCM) 10K type strain sequencing project: providing services to taxonomists for standard genome sequencing and annotation.</title>
        <authorList>
            <consortium name="The Broad Institute Genomics Platform"/>
            <consortium name="The Broad Institute Genome Sequencing Center for Infectious Disease"/>
            <person name="Wu L."/>
            <person name="Ma J."/>
        </authorList>
    </citation>
    <scope>NUCLEOTIDE SEQUENCE [LARGE SCALE GENOMIC DNA]</scope>
    <source>
        <strain evidence="3">JCM 4816</strain>
    </source>
</reference>
<sequence>MHPAGTAQPVPAAPAHPWRRFPPGASRPVPRTTDPREDTPMPTLAEVRAFISELPDVVSVAALQEAATNRLIQLDAAKRPVITPGRTARIGTTITPACLRLLTGTVQQPNRTRSRFDFLLDEASTERLRRDPSNTRFRVADGEKRYRLAKVPAACIELTDPADS</sequence>
<protein>
    <submittedName>
        <fullName evidence="2">Uncharacterized protein</fullName>
    </submittedName>
</protein>
<feature type="region of interest" description="Disordered" evidence="1">
    <location>
        <begin position="1"/>
        <end position="41"/>
    </location>
</feature>
<dbReference type="Proteomes" id="UP001501455">
    <property type="component" value="Unassembled WGS sequence"/>
</dbReference>
<dbReference type="EMBL" id="BAAAXF010000014">
    <property type="protein sequence ID" value="GAA3493751.1"/>
    <property type="molecule type" value="Genomic_DNA"/>
</dbReference>
<proteinExistence type="predicted"/>
<gene>
    <name evidence="2" type="ORF">GCM10019016_008500</name>
</gene>
<evidence type="ECO:0000313" key="2">
    <source>
        <dbReference type="EMBL" id="GAA3493751.1"/>
    </source>
</evidence>
<evidence type="ECO:0000313" key="3">
    <source>
        <dbReference type="Proteomes" id="UP001501455"/>
    </source>
</evidence>
<organism evidence="2 3">
    <name type="scientific">Streptomyces prasinosporus</name>
    <dbReference type="NCBI Taxonomy" id="68256"/>
    <lineage>
        <taxon>Bacteria</taxon>
        <taxon>Bacillati</taxon>
        <taxon>Actinomycetota</taxon>
        <taxon>Actinomycetes</taxon>
        <taxon>Kitasatosporales</taxon>
        <taxon>Streptomycetaceae</taxon>
        <taxon>Streptomyces</taxon>
        <taxon>Streptomyces albogriseolus group</taxon>
    </lineage>
</organism>
<name>A0ABP6THA3_9ACTN</name>
<keyword evidence="3" id="KW-1185">Reference proteome</keyword>
<accession>A0ABP6THA3</accession>
<evidence type="ECO:0000256" key="1">
    <source>
        <dbReference type="SAM" id="MobiDB-lite"/>
    </source>
</evidence>